<evidence type="ECO:0000256" key="3">
    <source>
        <dbReference type="ARBA" id="ARBA00022475"/>
    </source>
</evidence>
<feature type="transmembrane region" description="Helical" evidence="7">
    <location>
        <begin position="135"/>
        <end position="156"/>
    </location>
</feature>
<evidence type="ECO:0000256" key="1">
    <source>
        <dbReference type="ARBA" id="ARBA00004651"/>
    </source>
</evidence>
<name>Q30UI8_SULDN</name>
<keyword evidence="6 7" id="KW-0472">Membrane</keyword>
<keyword evidence="4 7" id="KW-0812">Transmembrane</keyword>
<dbReference type="Pfam" id="PF01891">
    <property type="entry name" value="CbiM"/>
    <property type="match status" value="1"/>
</dbReference>
<gene>
    <name evidence="8" type="ordered locus">Suden_0062</name>
</gene>
<dbReference type="GO" id="GO:0005886">
    <property type="term" value="C:plasma membrane"/>
    <property type="evidence" value="ECO:0007669"/>
    <property type="project" value="UniProtKB-SubCell"/>
</dbReference>
<dbReference type="InterPro" id="IPR002751">
    <property type="entry name" value="CbiM/NikMN"/>
</dbReference>
<dbReference type="Gene3D" id="1.10.1760.20">
    <property type="match status" value="1"/>
</dbReference>
<dbReference type="STRING" id="326298.Suden_0062"/>
<sequence>MHIPDGFISPQTYIPAIAISASLLALAYKKIELDAEKIPLVAGVSAISFVMMLIAIPFPGGTTMHLSGVAIISLLFGPWIAFGSISLVLLIQALLFGEGGITSYPINIIAMAFVGSFSSFWFYRFFSSRSKNIAIFMAGWSSIFFPAIIIAVVLGIQPLVASVDETPLYFPFGLSVTIPSVVIPHIFIAIIEGLVTLSSVKFLRTQFRSVFGE</sequence>
<dbReference type="AlphaFoldDB" id="Q30UI8"/>
<reference evidence="8 9" key="1">
    <citation type="journal article" date="2008" name="Appl. Environ. Microbiol.">
        <title>Genome of the epsilonproteobacterial chemolithoautotroph Sulfurimonas denitrificans.</title>
        <authorList>
            <person name="Sievert S.M."/>
            <person name="Scott K.M."/>
            <person name="Klotz M.G."/>
            <person name="Chain P.S.G."/>
            <person name="Hauser L.J."/>
            <person name="Hemp J."/>
            <person name="Huegler M."/>
            <person name="Land M."/>
            <person name="Lapidus A."/>
            <person name="Larimer F.W."/>
            <person name="Lucas S."/>
            <person name="Malfatti S.A."/>
            <person name="Meyer F."/>
            <person name="Paulsen I.T."/>
            <person name="Ren Q."/>
            <person name="Simon J."/>
            <person name="Bailey K."/>
            <person name="Diaz E."/>
            <person name="Fitzpatrick K.A."/>
            <person name="Glover B."/>
            <person name="Gwatney N."/>
            <person name="Korajkic A."/>
            <person name="Long A."/>
            <person name="Mobberley J.M."/>
            <person name="Pantry S.N."/>
            <person name="Pazder G."/>
            <person name="Peterson S."/>
            <person name="Quintanilla J.D."/>
            <person name="Sprinkle R."/>
            <person name="Stephens J."/>
            <person name="Thomas P."/>
            <person name="Vaughn R."/>
            <person name="Weber M.J."/>
            <person name="Wooten L.L."/>
        </authorList>
    </citation>
    <scope>NUCLEOTIDE SEQUENCE [LARGE SCALE GENOMIC DNA]</scope>
    <source>
        <strain evidence="9">ATCC 33889 / DSM 1251</strain>
    </source>
</reference>
<dbReference type="HOGENOM" id="CLU_052508_2_1_7"/>
<feature type="transmembrane region" description="Helical" evidence="7">
    <location>
        <begin position="168"/>
        <end position="195"/>
    </location>
</feature>
<dbReference type="Proteomes" id="UP000002714">
    <property type="component" value="Chromosome"/>
</dbReference>
<accession>Q30UI8</accession>
<evidence type="ECO:0000256" key="2">
    <source>
        <dbReference type="ARBA" id="ARBA00022448"/>
    </source>
</evidence>
<feature type="transmembrane region" description="Helical" evidence="7">
    <location>
        <begin position="70"/>
        <end position="95"/>
    </location>
</feature>
<dbReference type="EMBL" id="CP000153">
    <property type="protein sequence ID" value="ABB43343.1"/>
    <property type="molecule type" value="Genomic_DNA"/>
</dbReference>
<organism evidence="8 9">
    <name type="scientific">Sulfurimonas denitrificans (strain ATCC 33889 / DSM 1251)</name>
    <name type="common">Thiomicrospira denitrificans (strain ATCC 33889 / DSM 1251)</name>
    <dbReference type="NCBI Taxonomy" id="326298"/>
    <lineage>
        <taxon>Bacteria</taxon>
        <taxon>Pseudomonadati</taxon>
        <taxon>Campylobacterota</taxon>
        <taxon>Epsilonproteobacteria</taxon>
        <taxon>Campylobacterales</taxon>
        <taxon>Sulfurimonadaceae</taxon>
        <taxon>Sulfurimonas</taxon>
    </lineage>
</organism>
<dbReference type="KEGG" id="tdn:Suden_0062"/>
<keyword evidence="3" id="KW-1003">Cell membrane</keyword>
<evidence type="ECO:0000256" key="4">
    <source>
        <dbReference type="ARBA" id="ARBA00022692"/>
    </source>
</evidence>
<feature type="transmembrane region" description="Helical" evidence="7">
    <location>
        <begin position="101"/>
        <end position="123"/>
    </location>
</feature>
<evidence type="ECO:0000256" key="6">
    <source>
        <dbReference type="ARBA" id="ARBA00023136"/>
    </source>
</evidence>
<protein>
    <submittedName>
        <fullName evidence="8">Cobalamin (Vitamin B12) biosynthesis CbiM protein</fullName>
    </submittedName>
</protein>
<keyword evidence="2" id="KW-0813">Transport</keyword>
<dbReference type="eggNOG" id="COG0310">
    <property type="taxonomic scope" value="Bacteria"/>
</dbReference>
<proteinExistence type="predicted"/>
<evidence type="ECO:0000256" key="5">
    <source>
        <dbReference type="ARBA" id="ARBA00022989"/>
    </source>
</evidence>
<feature type="transmembrane region" description="Helical" evidence="7">
    <location>
        <begin position="12"/>
        <end position="28"/>
    </location>
</feature>
<comment type="subcellular location">
    <subcellularLocation>
        <location evidence="1">Cell membrane</location>
        <topology evidence="1">Multi-pass membrane protein</topology>
    </subcellularLocation>
</comment>
<evidence type="ECO:0000313" key="9">
    <source>
        <dbReference type="Proteomes" id="UP000002714"/>
    </source>
</evidence>
<keyword evidence="9" id="KW-1185">Reference proteome</keyword>
<feature type="transmembrane region" description="Helical" evidence="7">
    <location>
        <begin position="40"/>
        <end position="58"/>
    </location>
</feature>
<evidence type="ECO:0000313" key="8">
    <source>
        <dbReference type="EMBL" id="ABB43343.1"/>
    </source>
</evidence>
<keyword evidence="5 7" id="KW-1133">Transmembrane helix</keyword>
<evidence type="ECO:0000256" key="7">
    <source>
        <dbReference type="SAM" id="Phobius"/>
    </source>
</evidence>
<dbReference type="PANTHER" id="PTHR34229:SF1">
    <property type="entry name" value="METAL TRANSPORT PROTEIN HI_1621-RELATED"/>
    <property type="match status" value="1"/>
</dbReference>
<dbReference type="PANTHER" id="PTHR34229">
    <property type="entry name" value="METAL TRANSPORT PROTEIN HI_1621-RELATED"/>
    <property type="match status" value="1"/>
</dbReference>
<dbReference type="RefSeq" id="WP_011371698.1">
    <property type="nucleotide sequence ID" value="NC_007575.1"/>
</dbReference>
<dbReference type="OrthoDB" id="9792317at2"/>
<dbReference type="GO" id="GO:0000041">
    <property type="term" value="P:transition metal ion transport"/>
    <property type="evidence" value="ECO:0007669"/>
    <property type="project" value="InterPro"/>
</dbReference>